<proteinExistence type="predicted"/>
<keyword evidence="1" id="KW-1133">Transmembrane helix</keyword>
<sequence length="186" mass="21032">MLTVVFIIPAHASEQSDIRNKAIELRITIARFELDLQQSLQNALDTASGQVIACKSKPRTLRACLTGPYHTLMQPPITMIKARTQSAKTTNSPLQDLETVEERFAIYTDRVNTANDLLSRAGAPLFIPARNLTPDMDNLRKRVLGYMEDRRSRSLWREKLVVFACGIAVLCAVFGGLYFYLRRFRG</sequence>
<name>A0A367XF91_9PROT</name>
<keyword evidence="1" id="KW-0472">Membrane</keyword>
<dbReference type="Proteomes" id="UP000252517">
    <property type="component" value="Unassembled WGS sequence"/>
</dbReference>
<comment type="caution">
    <text evidence="2">The sequence shown here is derived from an EMBL/GenBank/DDBJ whole genome shotgun (WGS) entry which is preliminary data.</text>
</comment>
<evidence type="ECO:0000313" key="2">
    <source>
        <dbReference type="EMBL" id="RCK52334.1"/>
    </source>
</evidence>
<dbReference type="EMBL" id="JPWH01000004">
    <property type="protein sequence ID" value="RCK52334.1"/>
    <property type="molecule type" value="Genomic_DNA"/>
</dbReference>
<accession>A0A367XF91</accession>
<reference evidence="2 3" key="1">
    <citation type="submission" date="2014-07" db="EMBL/GenBank/DDBJ databases">
        <title>Draft genome sequence of Thalassospira profundimaris S25-3-2.</title>
        <authorList>
            <person name="Lai Q."/>
            <person name="Shao Z."/>
        </authorList>
    </citation>
    <scope>NUCLEOTIDE SEQUENCE [LARGE SCALE GENOMIC DNA]</scope>
    <source>
        <strain evidence="2 3">S25-3-2</strain>
    </source>
</reference>
<feature type="transmembrane region" description="Helical" evidence="1">
    <location>
        <begin position="160"/>
        <end position="181"/>
    </location>
</feature>
<evidence type="ECO:0000313" key="3">
    <source>
        <dbReference type="Proteomes" id="UP000252517"/>
    </source>
</evidence>
<dbReference type="AlphaFoldDB" id="A0A367XF91"/>
<evidence type="ECO:0000256" key="1">
    <source>
        <dbReference type="SAM" id="Phobius"/>
    </source>
</evidence>
<gene>
    <name evidence="2" type="ORF">TH25_07470</name>
</gene>
<keyword evidence="1" id="KW-0812">Transmembrane</keyword>
<organism evidence="2 3">
    <name type="scientific">Thalassospira profundimaris</name>
    <dbReference type="NCBI Taxonomy" id="502049"/>
    <lineage>
        <taxon>Bacteria</taxon>
        <taxon>Pseudomonadati</taxon>
        <taxon>Pseudomonadota</taxon>
        <taxon>Alphaproteobacteria</taxon>
        <taxon>Rhodospirillales</taxon>
        <taxon>Thalassospiraceae</taxon>
        <taxon>Thalassospira</taxon>
    </lineage>
</organism>
<protein>
    <submittedName>
        <fullName evidence="2">Uncharacterized protein</fullName>
    </submittedName>
</protein>